<feature type="region of interest" description="Disordered" evidence="2">
    <location>
        <begin position="80"/>
        <end position="171"/>
    </location>
</feature>
<feature type="compositionally biased region" description="Polar residues" evidence="2">
    <location>
        <begin position="101"/>
        <end position="119"/>
    </location>
</feature>
<dbReference type="Proteomes" id="UP001281614">
    <property type="component" value="Unassembled WGS sequence"/>
</dbReference>
<feature type="region of interest" description="Disordered" evidence="2">
    <location>
        <begin position="451"/>
        <end position="530"/>
    </location>
</feature>
<keyword evidence="1" id="KW-0175">Coiled coil</keyword>
<feature type="region of interest" description="Disordered" evidence="2">
    <location>
        <begin position="551"/>
        <end position="729"/>
    </location>
</feature>
<keyword evidence="4" id="KW-1185">Reference proteome</keyword>
<feature type="region of interest" description="Disordered" evidence="2">
    <location>
        <begin position="1"/>
        <end position="64"/>
    </location>
</feature>
<feature type="coiled-coil region" evidence="1">
    <location>
        <begin position="271"/>
        <end position="368"/>
    </location>
</feature>
<dbReference type="AlphaFoldDB" id="A0AAD9YM65"/>
<dbReference type="EMBL" id="VYYT01000068">
    <property type="protein sequence ID" value="KAK2772360.1"/>
    <property type="molecule type" value="Genomic_DNA"/>
</dbReference>
<name>A0AAD9YM65_COLKA</name>
<comment type="caution">
    <text evidence="3">The sequence shown here is derived from an EMBL/GenBank/DDBJ whole genome shotgun (WGS) entry which is preliminary data.</text>
</comment>
<protein>
    <submittedName>
        <fullName evidence="3">Uncharacterized protein</fullName>
    </submittedName>
</protein>
<feature type="compositionally biased region" description="Polar residues" evidence="2">
    <location>
        <begin position="577"/>
        <end position="588"/>
    </location>
</feature>
<feature type="compositionally biased region" description="Low complexity" evidence="2">
    <location>
        <begin position="512"/>
        <end position="523"/>
    </location>
</feature>
<feature type="compositionally biased region" description="Basic and acidic residues" evidence="2">
    <location>
        <begin position="12"/>
        <end position="22"/>
    </location>
</feature>
<evidence type="ECO:0000313" key="3">
    <source>
        <dbReference type="EMBL" id="KAK2772360.1"/>
    </source>
</evidence>
<feature type="compositionally biased region" description="Polar residues" evidence="2">
    <location>
        <begin position="652"/>
        <end position="680"/>
    </location>
</feature>
<proteinExistence type="predicted"/>
<sequence length="989" mass="108392">MANLGHNSNGPGEDRGGVRLSDHSPPGTFSSHQHHCHSTPSSSASTIVYEKSPSDVFGPELCQDRAGQLYQQEYHQNYQLPAPPKFHTTPSQGSAKRGGRSHSQNPTSFSAGKLSTRSDGTLLATPTGRPTAEPSSAGYRPAYATPQSGFGPAPSAVKASANTPNAPDSEVRRAQRALPTISEEKGKLAANNLTHSKPVVAEMAAHCQIDGPLAGPIRDNRRSELARNHPAWIPARQVQAGIMTTQQAIRRTPGIPSKIANDLCDGLQKYAQDVNNMLRQAINEVADYRLDIEYNEKVLCSTKLEASIMLEERDNLKREYAELQSKHDEVENRLACYHVETEKYKNKLREYQARLDHENNEEDTTQEIMRELVETVKEFLSRPASQWLVTRNEEGSPSKVITALSASSIAALEQQNVQKQLVSTRATIKSVHSEITPSMDNALQPFNYQHQHAETSQISGMPSASSRNGPPTSYPGVFNNSRRPADNRTTSSAGWTRASSVASMQQPVLPARSYSRSGDSRSSFNGGYKQQTDFDLSGGYGAQYAMQARPGTAMGHRGFNPQHSSFRPNAPEFHPGHSSSNGNFDNAESSYNYSYGPGSNAGSRRGLNTSTGPFESPTPRSVSRNAFGNFEGPSSGFTGASPLIPRTPGFGLTQQYYNTAPNHRGSQSQQNPPARSSGQNYHVVEYNHGGFTPGPFGHGSNGPRSVGKPASITGTLASGPAFGQDDSGDNERYARAFEGVLRYASSIDPSVMLHLSEVQIARYMTTLYSPFSEHQAWSYIRQHMNDSMTRACLISRAIIDLLVHRIFVFEAWQGFSVDADRQIGEIRYEMNNLSAGQGGALQVCIDRVAAIVNSCINHERYDAYRSHRIEYFQAELREMLAPLMLPEFEGGPNLDDADDALRVMIEKAWSISAKMFTSRCTFEFRFPDAGARFSTQTMVGVAPNIDPHILQAEHWRVQLVVTPVITVRNDTGATISVASITSAHVICMK</sequence>
<reference evidence="3" key="1">
    <citation type="submission" date="2023-02" db="EMBL/GenBank/DDBJ databases">
        <title>Colletotrichum kahawae CIFC_Que2 genome sequencing and assembly.</title>
        <authorList>
            <person name="Baroncelli R."/>
        </authorList>
    </citation>
    <scope>NUCLEOTIDE SEQUENCE</scope>
    <source>
        <strain evidence="3">CIFC_Que2</strain>
    </source>
</reference>
<gene>
    <name evidence="3" type="ORF">CKAH01_03898</name>
</gene>
<organism evidence="3 4">
    <name type="scientific">Colletotrichum kahawae</name>
    <name type="common">Coffee berry disease fungus</name>
    <dbReference type="NCBI Taxonomy" id="34407"/>
    <lineage>
        <taxon>Eukaryota</taxon>
        <taxon>Fungi</taxon>
        <taxon>Dikarya</taxon>
        <taxon>Ascomycota</taxon>
        <taxon>Pezizomycotina</taxon>
        <taxon>Sordariomycetes</taxon>
        <taxon>Hypocreomycetidae</taxon>
        <taxon>Glomerellales</taxon>
        <taxon>Glomerellaceae</taxon>
        <taxon>Colletotrichum</taxon>
        <taxon>Colletotrichum gloeosporioides species complex</taxon>
    </lineage>
</organism>
<evidence type="ECO:0000256" key="2">
    <source>
        <dbReference type="SAM" id="MobiDB-lite"/>
    </source>
</evidence>
<feature type="compositionally biased region" description="Polar residues" evidence="2">
    <location>
        <begin position="1"/>
        <end position="10"/>
    </location>
</feature>
<feature type="compositionally biased region" description="Polar residues" evidence="2">
    <location>
        <begin position="451"/>
        <end position="471"/>
    </location>
</feature>
<evidence type="ECO:0000313" key="4">
    <source>
        <dbReference type="Proteomes" id="UP001281614"/>
    </source>
</evidence>
<feature type="compositionally biased region" description="Low complexity" evidence="2">
    <location>
        <begin position="589"/>
        <end position="603"/>
    </location>
</feature>
<evidence type="ECO:0000256" key="1">
    <source>
        <dbReference type="SAM" id="Coils"/>
    </source>
</evidence>
<feature type="compositionally biased region" description="Polar residues" evidence="2">
    <location>
        <begin position="606"/>
        <end position="626"/>
    </location>
</feature>
<accession>A0AAD9YM65</accession>
<feature type="compositionally biased region" description="Polar residues" evidence="2">
    <location>
        <begin position="478"/>
        <end position="506"/>
    </location>
</feature>